<comment type="caution">
    <text evidence="3">The sequence shown here is derived from an EMBL/GenBank/DDBJ whole genome shotgun (WGS) entry which is preliminary data.</text>
</comment>
<organism evidence="3 4">
    <name type="scientific">Sphingomonas albertensis</name>
    <dbReference type="NCBI Taxonomy" id="2762591"/>
    <lineage>
        <taxon>Bacteria</taxon>
        <taxon>Pseudomonadati</taxon>
        <taxon>Pseudomonadota</taxon>
        <taxon>Alphaproteobacteria</taxon>
        <taxon>Sphingomonadales</taxon>
        <taxon>Sphingomonadaceae</taxon>
        <taxon>Sphingomonas</taxon>
    </lineage>
</organism>
<gene>
    <name evidence="3" type="ORF">H8S47_06400</name>
</gene>
<evidence type="ECO:0000256" key="2">
    <source>
        <dbReference type="SAM" id="Phobius"/>
    </source>
</evidence>
<protein>
    <recommendedName>
        <fullName evidence="5">Tetratricopeptide repeat protein</fullName>
    </recommendedName>
</protein>
<dbReference type="InterPro" id="IPR011990">
    <property type="entry name" value="TPR-like_helical_dom_sf"/>
</dbReference>
<dbReference type="SUPFAM" id="SSF48452">
    <property type="entry name" value="TPR-like"/>
    <property type="match status" value="1"/>
</dbReference>
<accession>A0ABR7ALJ2</accession>
<feature type="region of interest" description="Disordered" evidence="1">
    <location>
        <begin position="428"/>
        <end position="449"/>
    </location>
</feature>
<keyword evidence="4" id="KW-1185">Reference proteome</keyword>
<dbReference type="EMBL" id="JACONT010000009">
    <property type="protein sequence ID" value="MBC3941318.1"/>
    <property type="molecule type" value="Genomic_DNA"/>
</dbReference>
<proteinExistence type="predicted"/>
<feature type="region of interest" description="Disordered" evidence="1">
    <location>
        <begin position="1"/>
        <end position="29"/>
    </location>
</feature>
<keyword evidence="2" id="KW-0472">Membrane</keyword>
<dbReference type="RefSeq" id="WP_187503087.1">
    <property type="nucleotide sequence ID" value="NZ_JACONT010000009.1"/>
</dbReference>
<reference evidence="3 4" key="1">
    <citation type="submission" date="2020-08" db="EMBL/GenBank/DDBJ databases">
        <title>Putative novel bacterial strains isolated from necrotic wheat leaf tissues caused by Xanthomonas translucens.</title>
        <authorList>
            <person name="Tambong J.T."/>
        </authorList>
    </citation>
    <scope>NUCLEOTIDE SEQUENCE [LARGE SCALE GENOMIC DNA]</scope>
    <source>
        <strain evidence="4">DOAB 1063</strain>
    </source>
</reference>
<name>A0ABR7ALJ2_9SPHN</name>
<evidence type="ECO:0000313" key="4">
    <source>
        <dbReference type="Proteomes" id="UP000597613"/>
    </source>
</evidence>
<feature type="transmembrane region" description="Helical" evidence="2">
    <location>
        <begin position="34"/>
        <end position="53"/>
    </location>
</feature>
<dbReference type="Proteomes" id="UP000597613">
    <property type="component" value="Unassembled WGS sequence"/>
</dbReference>
<evidence type="ECO:0000256" key="1">
    <source>
        <dbReference type="SAM" id="MobiDB-lite"/>
    </source>
</evidence>
<sequence>MSRKRREPSRSASRAEGRSERGTPPRGGLGSVRGFASAAILVVAGVSVGWLSFQAAMVRTLPATAPAIVRFAPDYPDAVLARTAAMLVAQRGLLDAATLDAVRRAAAAAPLDARAYLILGHQQLLDRMPDRAVATLEAGQRLDPRQRLIHLLLLDRYLRTARYADAAAQFSVLARILGATQAPIATAMAKMTMAPETRDAVRHTLATDPVLERGVLTALAKSDTAPAAIFALASPAARVDARAKDSWGPVLVNRLVARGQYPVARSVWQRIYGVAPAQSAALITNAGFRKTAASPPFDWTLTASGLGAADIRNNSLMVDYYGRDSGDLARQLLVLQPGRYRFAFTVDPGKTDAAAKLYWSLACGTVASSDQNQLMNVAVTATAKPHRVATEIVVPASCPAQTLTLRGEAGDFPSPLGVTLRDLDLRTLSGPASVGPRETTSAPASETTP</sequence>
<evidence type="ECO:0008006" key="5">
    <source>
        <dbReference type="Google" id="ProtNLM"/>
    </source>
</evidence>
<dbReference type="Gene3D" id="1.25.40.10">
    <property type="entry name" value="Tetratricopeptide repeat domain"/>
    <property type="match status" value="1"/>
</dbReference>
<feature type="compositionally biased region" description="Polar residues" evidence="1">
    <location>
        <begin position="438"/>
        <end position="449"/>
    </location>
</feature>
<keyword evidence="2" id="KW-1133">Transmembrane helix</keyword>
<keyword evidence="2" id="KW-0812">Transmembrane</keyword>
<evidence type="ECO:0000313" key="3">
    <source>
        <dbReference type="EMBL" id="MBC3941318.1"/>
    </source>
</evidence>
<feature type="compositionally biased region" description="Basic and acidic residues" evidence="1">
    <location>
        <begin position="13"/>
        <end position="23"/>
    </location>
</feature>